<feature type="transmembrane region" description="Helical" evidence="7">
    <location>
        <begin position="384"/>
        <end position="403"/>
    </location>
</feature>
<feature type="transmembrane region" description="Helical" evidence="7">
    <location>
        <begin position="290"/>
        <end position="310"/>
    </location>
</feature>
<keyword evidence="4 7" id="KW-0812">Transmembrane</keyword>
<evidence type="ECO:0000256" key="1">
    <source>
        <dbReference type="ARBA" id="ARBA00004651"/>
    </source>
</evidence>
<dbReference type="PROSITE" id="PS50850">
    <property type="entry name" value="MFS"/>
    <property type="match status" value="1"/>
</dbReference>
<reference evidence="9 10" key="1">
    <citation type="submission" date="2017-07" db="EMBL/GenBank/DDBJ databases">
        <title>Mechanisms for carbon and nitrogen cycling indicate functional differentiation within the Candidate Phyla Radiation.</title>
        <authorList>
            <person name="Danczak R.E."/>
            <person name="Johnston M.D."/>
            <person name="Kenah C."/>
            <person name="Slattery M."/>
            <person name="Wrighton K.C."/>
            <person name="Wilkins M.J."/>
        </authorList>
    </citation>
    <scope>NUCLEOTIDE SEQUENCE [LARGE SCALE GENOMIC DNA]</scope>
    <source>
        <strain evidence="9">Athens1014_28</strain>
    </source>
</reference>
<keyword evidence="2" id="KW-0813">Transport</keyword>
<feature type="transmembrane region" description="Helical" evidence="7">
    <location>
        <begin position="165"/>
        <end position="184"/>
    </location>
</feature>
<evidence type="ECO:0000259" key="8">
    <source>
        <dbReference type="PROSITE" id="PS50850"/>
    </source>
</evidence>
<feature type="transmembrane region" description="Helical" evidence="7">
    <location>
        <begin position="76"/>
        <end position="93"/>
    </location>
</feature>
<keyword evidence="3" id="KW-1003">Cell membrane</keyword>
<dbReference type="InterPro" id="IPR011701">
    <property type="entry name" value="MFS"/>
</dbReference>
<sequence>MRNTFYSVLKNRDFFRLWVAQILSQVAGFMLTFALILHIYYSTTTVSLVMLATALPSVIFGPFSGVLSDKIQCKKVLIWTNFLRFLVALVLLISKENTLAILEIVFLMSTITQFFSPAELSSIPLIIKKENLVQANSVYITSQYAALILGYGIAGPLQALVGSDILFIIIALMFLLSAFSISLMSNYDKKENHRILIFKIAKSIVSVWRATKEGLSYIWQNQKIFSPTIKLVVGWAVLGSFIVVLPAFSESTLGISARFAGALLIVPAGAGMLIASFLLNKFHNWKKEKVMTVGFILCGFSLLALSFYHFYQFFSFSLILAILLMVIMGGTVGLVYISAQTLQHLNSDENMRGRIFGIAAMLINLAMSLPAILVGGIADLTSPVFTLILIALFIIVYSFYLVFADEFTGSDAYGRENN</sequence>
<organism evidence="9 10">
    <name type="scientific">Candidatus Berkelbacteria bacterium Athens1014_28</name>
    <dbReference type="NCBI Taxonomy" id="2017145"/>
    <lineage>
        <taxon>Bacteria</taxon>
        <taxon>Candidatus Berkelbacteria</taxon>
    </lineage>
</organism>
<dbReference type="Pfam" id="PF07690">
    <property type="entry name" value="MFS_1"/>
    <property type="match status" value="1"/>
</dbReference>
<feature type="transmembrane region" description="Helical" evidence="7">
    <location>
        <begin position="316"/>
        <end position="337"/>
    </location>
</feature>
<feature type="transmembrane region" description="Helical" evidence="7">
    <location>
        <begin position="255"/>
        <end position="278"/>
    </location>
</feature>
<comment type="caution">
    <text evidence="9">The sequence shown here is derived from an EMBL/GenBank/DDBJ whole genome shotgun (WGS) entry which is preliminary data.</text>
</comment>
<dbReference type="AlphaFoldDB" id="A0A554LJV7"/>
<evidence type="ECO:0000256" key="7">
    <source>
        <dbReference type="SAM" id="Phobius"/>
    </source>
</evidence>
<dbReference type="GO" id="GO:0005886">
    <property type="term" value="C:plasma membrane"/>
    <property type="evidence" value="ECO:0007669"/>
    <property type="project" value="UniProtKB-SubCell"/>
</dbReference>
<dbReference type="InterPro" id="IPR022324">
    <property type="entry name" value="Bacilysin_exporter_BacE_put"/>
</dbReference>
<evidence type="ECO:0000256" key="6">
    <source>
        <dbReference type="ARBA" id="ARBA00023136"/>
    </source>
</evidence>
<dbReference type="Gene3D" id="1.20.1250.20">
    <property type="entry name" value="MFS general substrate transporter like domains"/>
    <property type="match status" value="1"/>
</dbReference>
<accession>A0A554LJV7</accession>
<keyword evidence="5 7" id="KW-1133">Transmembrane helix</keyword>
<evidence type="ECO:0000256" key="5">
    <source>
        <dbReference type="ARBA" id="ARBA00022989"/>
    </source>
</evidence>
<feature type="transmembrane region" description="Helical" evidence="7">
    <location>
        <begin position="358"/>
        <end position="378"/>
    </location>
</feature>
<dbReference type="GO" id="GO:0022857">
    <property type="term" value="F:transmembrane transporter activity"/>
    <property type="evidence" value="ECO:0007669"/>
    <property type="project" value="InterPro"/>
</dbReference>
<evidence type="ECO:0000256" key="3">
    <source>
        <dbReference type="ARBA" id="ARBA00022475"/>
    </source>
</evidence>
<dbReference type="PANTHER" id="PTHR43266:SF2">
    <property type="entry name" value="MAJOR FACILITATOR SUPERFAMILY (MFS) PROFILE DOMAIN-CONTAINING PROTEIN"/>
    <property type="match status" value="1"/>
</dbReference>
<keyword evidence="6 7" id="KW-0472">Membrane</keyword>
<gene>
    <name evidence="9" type="ORF">Athens101428_735</name>
</gene>
<dbReference type="PANTHER" id="PTHR43266">
    <property type="entry name" value="MACROLIDE-EFFLUX PROTEIN"/>
    <property type="match status" value="1"/>
</dbReference>
<proteinExistence type="predicted"/>
<dbReference type="InterPro" id="IPR036259">
    <property type="entry name" value="MFS_trans_sf"/>
</dbReference>
<dbReference type="Proteomes" id="UP000316495">
    <property type="component" value="Unassembled WGS sequence"/>
</dbReference>
<feature type="transmembrane region" description="Helical" evidence="7">
    <location>
        <begin position="20"/>
        <end position="41"/>
    </location>
</feature>
<feature type="transmembrane region" description="Helical" evidence="7">
    <location>
        <begin position="132"/>
        <end position="153"/>
    </location>
</feature>
<feature type="transmembrane region" description="Helical" evidence="7">
    <location>
        <begin position="47"/>
        <end position="67"/>
    </location>
</feature>
<evidence type="ECO:0000313" key="10">
    <source>
        <dbReference type="Proteomes" id="UP000316495"/>
    </source>
</evidence>
<dbReference type="SUPFAM" id="SSF103473">
    <property type="entry name" value="MFS general substrate transporter"/>
    <property type="match status" value="1"/>
</dbReference>
<dbReference type="PRINTS" id="PR01988">
    <property type="entry name" value="EXPORTERBACE"/>
</dbReference>
<dbReference type="EMBL" id="VMGN01000052">
    <property type="protein sequence ID" value="TSC93150.1"/>
    <property type="molecule type" value="Genomic_DNA"/>
</dbReference>
<evidence type="ECO:0000313" key="9">
    <source>
        <dbReference type="EMBL" id="TSC93150.1"/>
    </source>
</evidence>
<feature type="transmembrane region" description="Helical" evidence="7">
    <location>
        <begin position="99"/>
        <end position="120"/>
    </location>
</feature>
<dbReference type="CDD" id="cd06173">
    <property type="entry name" value="MFS_MefA_like"/>
    <property type="match status" value="1"/>
</dbReference>
<comment type="subcellular location">
    <subcellularLocation>
        <location evidence="1">Cell membrane</location>
        <topology evidence="1">Multi-pass membrane protein</topology>
    </subcellularLocation>
</comment>
<protein>
    <submittedName>
        <fullName evidence="9">Major facilitator superfamily protein</fullName>
    </submittedName>
</protein>
<name>A0A554LJV7_9BACT</name>
<feature type="domain" description="Major facilitator superfamily (MFS) profile" evidence="8">
    <location>
        <begin position="166"/>
        <end position="418"/>
    </location>
</feature>
<evidence type="ECO:0000256" key="4">
    <source>
        <dbReference type="ARBA" id="ARBA00022692"/>
    </source>
</evidence>
<dbReference type="InterPro" id="IPR020846">
    <property type="entry name" value="MFS_dom"/>
</dbReference>
<evidence type="ECO:0000256" key="2">
    <source>
        <dbReference type="ARBA" id="ARBA00022448"/>
    </source>
</evidence>
<feature type="transmembrane region" description="Helical" evidence="7">
    <location>
        <begin position="231"/>
        <end position="249"/>
    </location>
</feature>